<feature type="transmembrane region" description="Helical" evidence="1">
    <location>
        <begin position="107"/>
        <end position="124"/>
    </location>
</feature>
<evidence type="ECO:0000256" key="1">
    <source>
        <dbReference type="SAM" id="Phobius"/>
    </source>
</evidence>
<dbReference type="OrthoDB" id="350757at2157"/>
<organism evidence="2 3">
    <name type="scientific">Haloarcula japonica (strain ATCC 49778 / DSM 6131 / JCM 7785 / NBRC 101032 / NCIMB 13157 / TR-1)</name>
    <dbReference type="NCBI Taxonomy" id="1227453"/>
    <lineage>
        <taxon>Archaea</taxon>
        <taxon>Methanobacteriati</taxon>
        <taxon>Methanobacteriota</taxon>
        <taxon>Stenosarchaea group</taxon>
        <taxon>Halobacteria</taxon>
        <taxon>Halobacteriales</taxon>
        <taxon>Haloarculaceae</taxon>
        <taxon>Haloarcula</taxon>
    </lineage>
</organism>
<evidence type="ECO:0000313" key="2">
    <source>
        <dbReference type="EMBL" id="EMA29716.1"/>
    </source>
</evidence>
<keyword evidence="3" id="KW-1185">Reference proteome</keyword>
<accession>M0L825</accession>
<proteinExistence type="predicted"/>
<feature type="transmembrane region" description="Helical" evidence="1">
    <location>
        <begin position="12"/>
        <end position="30"/>
    </location>
</feature>
<evidence type="ECO:0000313" key="3">
    <source>
        <dbReference type="Proteomes" id="UP000011524"/>
    </source>
</evidence>
<feature type="transmembrane region" description="Helical" evidence="1">
    <location>
        <begin position="68"/>
        <end position="87"/>
    </location>
</feature>
<dbReference type="Proteomes" id="UP000011524">
    <property type="component" value="Unassembled WGS sequence"/>
</dbReference>
<sequence length="162" mass="17357">MSERRQRTQARLSLVPAAVALSLGLVGQMVDQFLFVRAGPVPILVTAPVTATLLYLHAKPASYQRVAALAVWGFIGSGAAILGVYLGTVNYYLPRSLTATEMVGYDLGLFLWFVAALTAMYGLAARTADRPFRATALLLSAPLVQVAWVGLTRLVVETGLYA</sequence>
<keyword evidence="1" id="KW-0472">Membrane</keyword>
<reference evidence="2 3" key="1">
    <citation type="journal article" date="2014" name="PLoS Genet.">
        <title>Phylogenetically driven sequencing of extremely halophilic archaea reveals strategies for static and dynamic osmo-response.</title>
        <authorList>
            <person name="Becker E.A."/>
            <person name="Seitzer P.M."/>
            <person name="Tritt A."/>
            <person name="Larsen D."/>
            <person name="Krusor M."/>
            <person name="Yao A.I."/>
            <person name="Wu D."/>
            <person name="Madern D."/>
            <person name="Eisen J.A."/>
            <person name="Darling A.E."/>
            <person name="Facciotti M.T."/>
        </authorList>
    </citation>
    <scope>NUCLEOTIDE SEQUENCE [LARGE SCALE GENOMIC DNA]</scope>
    <source>
        <strain evidence="3">ATCC 49778 / DSM 6131 / JCM 7785 / NBRC 101032 / NCIMB 13157 / TR-1</strain>
    </source>
</reference>
<dbReference type="PATRIC" id="fig|1227453.3.peg.2558"/>
<dbReference type="EMBL" id="AOLY01000037">
    <property type="protein sequence ID" value="EMA29716.1"/>
    <property type="molecule type" value="Genomic_DNA"/>
</dbReference>
<comment type="caution">
    <text evidence="2">The sequence shown here is derived from an EMBL/GenBank/DDBJ whole genome shotgun (WGS) entry which is preliminary data.</text>
</comment>
<dbReference type="RefSeq" id="WP_004593299.1">
    <property type="nucleotide sequence ID" value="NZ_AOLY01000037.1"/>
</dbReference>
<dbReference type="eggNOG" id="ENOG502N5UE">
    <property type="taxonomic scope" value="Archaea"/>
</dbReference>
<keyword evidence="1" id="KW-1133">Transmembrane helix</keyword>
<feature type="transmembrane region" description="Helical" evidence="1">
    <location>
        <begin position="136"/>
        <end position="156"/>
    </location>
</feature>
<dbReference type="STRING" id="1227453.C444_12992"/>
<protein>
    <submittedName>
        <fullName evidence="2">Uncharacterized protein</fullName>
    </submittedName>
</protein>
<keyword evidence="1" id="KW-0812">Transmembrane</keyword>
<name>M0L825_HALJT</name>
<dbReference type="AlphaFoldDB" id="M0L825"/>
<gene>
    <name evidence="2" type="ORF">C444_12992</name>
</gene>
<feature type="transmembrane region" description="Helical" evidence="1">
    <location>
        <begin position="36"/>
        <end position="56"/>
    </location>
</feature>